<name>A0A395MQN5_9HYPO</name>
<comment type="caution">
    <text evidence="1">The sequence shown here is derived from an EMBL/GenBank/DDBJ whole genome shotgun (WGS) entry which is preliminary data.</text>
</comment>
<reference evidence="1 2" key="1">
    <citation type="journal article" date="2018" name="PLoS Pathog.">
        <title>Evolution of structural diversity of trichothecenes, a family of toxins produced by plant pathogenic and entomopathogenic fungi.</title>
        <authorList>
            <person name="Proctor R.H."/>
            <person name="McCormick S.P."/>
            <person name="Kim H.S."/>
            <person name="Cardoza R.E."/>
            <person name="Stanley A.M."/>
            <person name="Lindo L."/>
            <person name="Kelly A."/>
            <person name="Brown D.W."/>
            <person name="Lee T."/>
            <person name="Vaughan M.M."/>
            <person name="Alexander N.J."/>
            <person name="Busman M."/>
            <person name="Gutierrez S."/>
        </authorList>
    </citation>
    <scope>NUCLEOTIDE SEQUENCE [LARGE SCALE GENOMIC DNA]</scope>
    <source>
        <strain evidence="1 2">NRRL 13405</strain>
    </source>
</reference>
<dbReference type="EMBL" id="PXXK01000143">
    <property type="protein sequence ID" value="RFN50222.1"/>
    <property type="molecule type" value="Genomic_DNA"/>
</dbReference>
<organism evidence="1 2">
    <name type="scientific">Fusarium flagelliforme</name>
    <dbReference type="NCBI Taxonomy" id="2675880"/>
    <lineage>
        <taxon>Eukaryota</taxon>
        <taxon>Fungi</taxon>
        <taxon>Dikarya</taxon>
        <taxon>Ascomycota</taxon>
        <taxon>Pezizomycotina</taxon>
        <taxon>Sordariomycetes</taxon>
        <taxon>Hypocreomycetidae</taxon>
        <taxon>Hypocreales</taxon>
        <taxon>Nectriaceae</taxon>
        <taxon>Fusarium</taxon>
        <taxon>Fusarium incarnatum-equiseti species complex</taxon>
    </lineage>
</organism>
<dbReference type="Proteomes" id="UP000265631">
    <property type="component" value="Unassembled WGS sequence"/>
</dbReference>
<accession>A0A395MQN5</accession>
<evidence type="ECO:0000313" key="1">
    <source>
        <dbReference type="EMBL" id="RFN50222.1"/>
    </source>
</evidence>
<proteinExistence type="predicted"/>
<sequence>MPTRLFANYVRFSKKLTDGPKHWSPNDAIGGLKFDFWLADARNDSDSGNLTHDLDNIHPQIRLYNELSNITGKH</sequence>
<evidence type="ECO:0000313" key="2">
    <source>
        <dbReference type="Proteomes" id="UP000265631"/>
    </source>
</evidence>
<keyword evidence="2" id="KW-1185">Reference proteome</keyword>
<protein>
    <submittedName>
        <fullName evidence="1">Uncharacterized protein</fullName>
    </submittedName>
</protein>
<gene>
    <name evidence="1" type="ORF">FIE12Z_5536</name>
</gene>
<dbReference type="AlphaFoldDB" id="A0A395MQN5"/>